<protein>
    <submittedName>
        <fullName evidence="1">Uncharacterized protein</fullName>
    </submittedName>
</protein>
<dbReference type="AlphaFoldDB" id="A0A699X8H7"/>
<gene>
    <name evidence="1" type="ORF">Tci_927858</name>
</gene>
<name>A0A699X8H7_TANCI</name>
<organism evidence="1">
    <name type="scientific">Tanacetum cinerariifolium</name>
    <name type="common">Dalmatian daisy</name>
    <name type="synonym">Chrysanthemum cinerariifolium</name>
    <dbReference type="NCBI Taxonomy" id="118510"/>
    <lineage>
        <taxon>Eukaryota</taxon>
        <taxon>Viridiplantae</taxon>
        <taxon>Streptophyta</taxon>
        <taxon>Embryophyta</taxon>
        <taxon>Tracheophyta</taxon>
        <taxon>Spermatophyta</taxon>
        <taxon>Magnoliopsida</taxon>
        <taxon>eudicotyledons</taxon>
        <taxon>Gunneridae</taxon>
        <taxon>Pentapetalae</taxon>
        <taxon>asterids</taxon>
        <taxon>campanulids</taxon>
        <taxon>Asterales</taxon>
        <taxon>Asteraceae</taxon>
        <taxon>Asteroideae</taxon>
        <taxon>Anthemideae</taxon>
        <taxon>Anthemidinae</taxon>
        <taxon>Tanacetum</taxon>
    </lineage>
</organism>
<feature type="non-terminal residue" evidence="1">
    <location>
        <position position="92"/>
    </location>
</feature>
<comment type="caution">
    <text evidence="1">The sequence shown here is derived from an EMBL/GenBank/DDBJ whole genome shotgun (WGS) entry which is preliminary data.</text>
</comment>
<sequence length="92" mass="10347">ALSNLGWTTITFPQTTPAEPLQDLPAPGTHPLQSAYEALFSASQSFFAQSVEEKVRWKHKLRSEEGWSSIPGEKEFITLRTLEYCPEILRGP</sequence>
<proteinExistence type="predicted"/>
<evidence type="ECO:0000313" key="1">
    <source>
        <dbReference type="EMBL" id="GFD55889.1"/>
    </source>
</evidence>
<reference evidence="1" key="1">
    <citation type="journal article" date="2019" name="Sci. Rep.">
        <title>Draft genome of Tanacetum cinerariifolium, the natural source of mosquito coil.</title>
        <authorList>
            <person name="Yamashiro T."/>
            <person name="Shiraishi A."/>
            <person name="Satake H."/>
            <person name="Nakayama K."/>
        </authorList>
    </citation>
    <scope>NUCLEOTIDE SEQUENCE</scope>
</reference>
<feature type="non-terminal residue" evidence="1">
    <location>
        <position position="1"/>
    </location>
</feature>
<accession>A0A699X8H7</accession>
<dbReference type="EMBL" id="BKCJ011823111">
    <property type="protein sequence ID" value="GFD55889.1"/>
    <property type="molecule type" value="Genomic_DNA"/>
</dbReference>